<proteinExistence type="predicted"/>
<evidence type="ECO:0000313" key="2">
    <source>
        <dbReference type="Proteomes" id="UP000584670"/>
    </source>
</evidence>
<evidence type="ECO:0000313" key="1">
    <source>
        <dbReference type="EMBL" id="MBC2901731.1"/>
    </source>
</evidence>
<gene>
    <name evidence="1" type="ORF">H4N64_08960</name>
</gene>
<dbReference type="AlphaFoldDB" id="A0A7X1M8I6"/>
<protein>
    <submittedName>
        <fullName evidence="1">Uncharacterized protein</fullName>
    </submittedName>
</protein>
<organism evidence="1 2">
    <name type="scientific">Streptomyces cupreus</name>
    <dbReference type="NCBI Taxonomy" id="2759956"/>
    <lineage>
        <taxon>Bacteria</taxon>
        <taxon>Bacillati</taxon>
        <taxon>Actinomycetota</taxon>
        <taxon>Actinomycetes</taxon>
        <taxon>Kitasatosporales</taxon>
        <taxon>Streptomycetaceae</taxon>
        <taxon>Streptomyces</taxon>
    </lineage>
</organism>
<comment type="caution">
    <text evidence="1">The sequence shown here is derived from an EMBL/GenBank/DDBJ whole genome shotgun (WGS) entry which is preliminary data.</text>
</comment>
<name>A0A7X1M8I6_9ACTN</name>
<reference evidence="1 2" key="1">
    <citation type="submission" date="2020-08" db="EMBL/GenBank/DDBJ databases">
        <title>Streptomyces sp. PSKA01 genome sequencing and assembly.</title>
        <authorList>
            <person name="Mandal S."/>
            <person name="Maiti P.K."/>
            <person name="Das P."/>
        </authorList>
    </citation>
    <scope>NUCLEOTIDE SEQUENCE [LARGE SCALE GENOMIC DNA]</scope>
    <source>
        <strain evidence="1 2">PSKA01</strain>
    </source>
</reference>
<dbReference type="RefSeq" id="WP_186281804.1">
    <property type="nucleotide sequence ID" value="NZ_JACMSF010000007.1"/>
</dbReference>
<sequence length="60" mass="6750">MGERLMRSGYALSGAVRPDPAELLHYRKVSALRRAAHARRRMLDHLVRVREPGPVASIAM</sequence>
<accession>A0A7X1M8I6</accession>
<dbReference type="Proteomes" id="UP000584670">
    <property type="component" value="Unassembled WGS sequence"/>
</dbReference>
<keyword evidence="2" id="KW-1185">Reference proteome</keyword>
<dbReference type="EMBL" id="JACMSF010000007">
    <property type="protein sequence ID" value="MBC2901731.1"/>
    <property type="molecule type" value="Genomic_DNA"/>
</dbReference>